<gene>
    <name evidence="1" type="ORF">PGAL8A_00509400</name>
</gene>
<reference evidence="1" key="1">
    <citation type="submission" date="2015-04" db="EMBL/GenBank/DDBJ databases">
        <authorList>
            <consortium name="Pathogen Informatics"/>
        </authorList>
    </citation>
    <scope>NUCLEOTIDE SEQUENCE [LARGE SCALE GENOMIC DNA]</scope>
    <source>
        <strain evidence="1">8A</strain>
    </source>
</reference>
<comment type="caution">
    <text evidence="1">The sequence shown here is derived from an EMBL/GenBank/DDBJ whole genome shotgun (WGS) entry which is preliminary data.</text>
</comment>
<sequence>MNGEKNEILIENKNILDEKMKKDKINFKRKKSKANYKLVSQEKKKYLKNKKKKIKNKTKKKFKNQNISIQNRNLKNIHQIDINEKINNNEEESKNSDISLDEKKISESVVTKEKLTTLKILNDEKDINKNSIMRVNELLTLDNSNDNKDDSSKEIILYNENNEHIRKSTNLECINNFGVLVKVKKDRNSFLKNNVEVKNVEEKKTDGSTSFNLLKEEWEKDEKISTSKQTNGKYKKGKLLNYNNKIEDKKNISIENNCNLKKEEINEYFINESCSKKKESFFDIMENLRNKSNNDKKKTDTFFKNDYKDNNNSEQSLNGIEEKKLKEIMQNVSLDKIISVLKKISIEECINILNYLDEEKTTLIIEKLSINHFKRLINSIKEEKKRHFIIENLNEEKLVNFFSPFKNNIETAKYFNFLSIEKIEKIIKLLDVDNYKNFILLFDQDKIIEIINHISTNNSLGILLNLPQNKLIYIFNHIKVEIVIKLINAIPSCKFYYIIECLPLEKISSLSNKISYEKLYILHNSLSIKNIHFITNNLCLTTINRLLNELPLYKTIIILKSLPPKKIADSINLNSSFNLVEIYKSFNSDEIIEIMNYLNDKNIEILLNKCELTKIIHYINYVSLDKFTSIIDRIPINFLVKIMNEISIKKLGEIFILLPENKIVSCLNNLPLKNILCVLEKLPTKKLISITMRVDKKDKMWKETQKKLINLLSESNIILILNELNNKEYNTFCKLLSIDKIEKIINIYNDYKKVSLLILNLPIYKIKENLQKLSNENSNNIMKYLPNYINDQIKSYTSKKEISKIQFIFIVCILLRLKEMFNNPNVIKNEKNNFFNFIIKRKIDEIIYSINMKNYQKFLNNVSCIKIIEIEDGINNILNRNIYNENNIIDYIFIFFNFDHNGNYRESTNSKLLDKKYNEKNDMFKEDTFCNSSCKKNTKCNYFKIIKEDSLNFNNIKDVNTSLRNIVSSHKEKKKIFTKRVLRKSINKKMKDNFCVFLIHLISLIKKHIEETLLLNSENYICSNNKENMKKKTLNESYNSFSLKNKSAKYSKNTDDNFINDEVINSDILSLKKVEYREDKHNKLIFNEVIKIMKNIFYSIKKISNMENSLFVIKNISIEDIINGNITYYKNETNKDEIYNNKLNEKKLIPFNENCDKIYNKIKEKDIDNIKENNFLNEEKLNMSNESMECFQKKEILKGEKIMKKMKIEELNKEDISNNETKEYRTIKNEMRKMKEVQNQKKNIEIEKINNDGVDFYILHNNILLHNNKEQSQYLNSYLKDTACQEDVLLKNSIENCINSIKNIGNEEINSYNEKLVTENVYSRDLSKSSINENLNESSCKKKIKYEKFSHKNFSKFHNMPSSINNSDYLMVEDNDYLNNKRNSENKKKKISTNKNITSIFHFLKEKKNIFCLKFLFVLNDVHLEQCNNITLCLNFFFSKKKIFFNKYKHKMLGSSLNIHINKNGYEKFINISPNSNDVFYYINSSIVSLSIENNDTVKNFNSIKTKDFFSKPFFKKKCSLNYENNNIINNNSTDFNYSRTVNTNNLNGNNKELDKVIHDDLDSNIILSWNSKELGYIILDSYSSLYVNIKDSSNLFFININRINYNMNRIIPSKQGNLFFFKNSKEKINFRKIKTMFLRILDKKNSNLVTKKALEENKSKLEDQSQYVEDKTVLNENKNYLNKCKIDENIDHLKKGKLKYENNFKYEGENIYENEIYFGDENTYYNDDKNILNEIQKYSYKENYIKKEINEENNIMNKNREYLNTINKVENFESTNEKNFEEHTTDKINNIEFNINNNKLCLKNKKSVHTNNFNGILIEENNVSSEKEELINKQIIKDGNINTKSSISLNESEKRKIENVKNDNLNKIIEEKSSEVTSCFNPHNHTSDISYTDDEFNIILYLEKRKKKNNERMLKEKKNLQNKKKRKYFISSNFADSKILKLKLLSLIENSLCDYSVKLNDMENEKNSLVDKKDYNHYSTKNLGTCNFSKANLAINNFNENCEKSSNLLLIDNKCEEKLSIKDIEKDVDEKILINEINNNISVCDDKKILINEINNNISVYDDEKVKIIDEKKCNKKKNKNEIPFFHNNNLKKLFNKREKIFPFRDESIDFKQLPICENSINVESLKSSVDFNEEKEKIYELKNETLYNSLNDSEYKSLNNTTNYFTDKSVKSSLNRSAINIKNKSLYNSNTIKEIPEKLENINKLEKISNISKNHLNESINDHRIESFTKLFRESDRSVYDSVNDSISSNNINEKKNDNIIKKKISNLFKEKKLNNSNMKSLKLGDFNINNRYEENDTNPLFFKDIKKKNVLNIKKMDTFSSMKSLDEIKENQTLNINEELAKHNIEEISLIKKKENYLRYFPNSNTKNLLSNADNMKDRIGFLNLHCLFENKRENFYLISEGCAKASNYINDKMLVHTRFYKEIFHLKSDDMCLKKSIDISNHSNENDILCLHKKKKILCSICGDILKRNLLNDLLFFKISIIDKKSFFLKHLTINISYESPLIKVHFTEKDYIRYSLEKNFKEYKLKIIAINRKKLHKKFSLSKSRFLRKCLEIELTNNLANIKNLTENCIPNDFKNSIEKSFENNKEHIVTKENLSYEQIENESKIFSNLNQTNEFGCYICNSYLAVLNFSILDDKNKRKYDIEKFVVPSILLCTNG</sequence>
<keyword evidence="2" id="KW-1185">Reference proteome</keyword>
<dbReference type="VEuPathDB" id="PlasmoDB:PGAL8A_00509400"/>
<evidence type="ECO:0000313" key="1">
    <source>
        <dbReference type="EMBL" id="CRG97521.1"/>
    </source>
</evidence>
<dbReference type="OrthoDB" id="392815at2759"/>
<evidence type="ECO:0000313" key="2">
    <source>
        <dbReference type="Proteomes" id="UP000220797"/>
    </source>
</evidence>
<dbReference type="SUPFAM" id="SSF158791">
    <property type="entry name" value="MgtE N-terminal domain-like"/>
    <property type="match status" value="3"/>
</dbReference>
<organism evidence="1 2">
    <name type="scientific">Plasmodium gallinaceum</name>
    <dbReference type="NCBI Taxonomy" id="5849"/>
    <lineage>
        <taxon>Eukaryota</taxon>
        <taxon>Sar</taxon>
        <taxon>Alveolata</taxon>
        <taxon>Apicomplexa</taxon>
        <taxon>Aconoidasida</taxon>
        <taxon>Haemosporida</taxon>
        <taxon>Plasmodiidae</taxon>
        <taxon>Plasmodium</taxon>
        <taxon>Plasmodium (Haemamoeba)</taxon>
    </lineage>
</organism>
<accession>A0A1J1GZ59</accession>
<dbReference type="EMBL" id="CVMV01000110">
    <property type="protein sequence ID" value="CRG97521.1"/>
    <property type="molecule type" value="Genomic_DNA"/>
</dbReference>
<dbReference type="GeneID" id="39733627"/>
<dbReference type="Proteomes" id="UP000220797">
    <property type="component" value="Unassembled WGS sequence"/>
</dbReference>
<proteinExistence type="predicted"/>
<name>A0A1J1GZ59_PLAGA</name>
<protein>
    <submittedName>
        <fullName evidence="1">Uncharacterized protein</fullName>
    </submittedName>
</protein>
<dbReference type="RefSeq" id="XP_028530322.1">
    <property type="nucleotide sequence ID" value="XM_028673917.1"/>
</dbReference>